<dbReference type="InterPro" id="IPR029063">
    <property type="entry name" value="SAM-dependent_MTases_sf"/>
</dbReference>
<evidence type="ECO:0000313" key="3">
    <source>
        <dbReference type="EMBL" id="VFK77164.1"/>
    </source>
</evidence>
<dbReference type="SUPFAM" id="SSF53335">
    <property type="entry name" value="S-adenosyl-L-methionine-dependent methyltransferases"/>
    <property type="match status" value="1"/>
</dbReference>
<dbReference type="EMBL" id="CAADGH010000105">
    <property type="protein sequence ID" value="VFK77164.1"/>
    <property type="molecule type" value="Genomic_DNA"/>
</dbReference>
<feature type="domain" description="Methyltransferase" evidence="1">
    <location>
        <begin position="139"/>
        <end position="234"/>
    </location>
</feature>
<protein>
    <submittedName>
        <fullName evidence="2">Methyltransferase domain-containing protein</fullName>
    </submittedName>
</protein>
<dbReference type="GO" id="GO:0008168">
    <property type="term" value="F:methyltransferase activity"/>
    <property type="evidence" value="ECO:0007669"/>
    <property type="project" value="UniProtKB-KW"/>
</dbReference>
<dbReference type="AlphaFoldDB" id="A0A450Y0V2"/>
<keyword evidence="2" id="KW-0489">Methyltransferase</keyword>
<reference evidence="2" key="1">
    <citation type="submission" date="2019-02" db="EMBL/GenBank/DDBJ databases">
        <authorList>
            <person name="Gruber-Vodicka R. H."/>
            <person name="Seah K. B. B."/>
        </authorList>
    </citation>
    <scope>NUCLEOTIDE SEQUENCE</scope>
    <source>
        <strain evidence="3">BECK_BZ198</strain>
        <strain evidence="2">BECK_BZ199</strain>
    </source>
</reference>
<evidence type="ECO:0000259" key="1">
    <source>
        <dbReference type="Pfam" id="PF13649"/>
    </source>
</evidence>
<dbReference type="Pfam" id="PF13649">
    <property type="entry name" value="Methyltransf_25"/>
    <property type="match status" value="1"/>
</dbReference>
<name>A0A450Y0V2_9GAMM</name>
<dbReference type="NCBIfam" id="NF038261">
    <property type="entry name" value="rhodoquin_RquA"/>
    <property type="match status" value="1"/>
</dbReference>
<dbReference type="Gene3D" id="3.40.50.150">
    <property type="entry name" value="Vaccinia Virus protein VP39"/>
    <property type="match status" value="1"/>
</dbReference>
<dbReference type="EMBL" id="CAADFQ010000102">
    <property type="protein sequence ID" value="VFK35155.1"/>
    <property type="molecule type" value="Genomic_DNA"/>
</dbReference>
<dbReference type="GO" id="GO:0032259">
    <property type="term" value="P:methylation"/>
    <property type="evidence" value="ECO:0007669"/>
    <property type="project" value="UniProtKB-KW"/>
</dbReference>
<dbReference type="CDD" id="cd02440">
    <property type="entry name" value="AdoMet_MTases"/>
    <property type="match status" value="1"/>
</dbReference>
<keyword evidence="2" id="KW-0808">Transferase</keyword>
<gene>
    <name evidence="3" type="ORF">BECKMB1821H_GA0114242_11055</name>
    <name evidence="2" type="ORF">BECKMB1821I_GA0114274_11027</name>
</gene>
<sequence>MNYGKRKFGSAFVYEDSCIYQKVISCPALARRGGGGYHTQEFTVKVKLPMDNNAILSPAVDRENTASAYHNTAKTSKIPKHIPIPEYLQEVYWWAYLHPNAVRFFEHQWIINLILWGNFVPLRDAALDEMGSSLQGQNLQVACVYGDFSPQVARRLAPDGHLDIVDVAPVQIENATVKLEGYTNVSLHQQDSTNLAFKDASYDRVVVFFLLHEQPLEARVRTVHEALRVTKPGGKVIFVDYHRPHWTNPLRYVMVPILTTLEPFALELWKNEIIDWVPKKLRPSAIHKKTFFNGLYQKVVMTL</sequence>
<organism evidence="2">
    <name type="scientific">Candidatus Kentrum sp. MB</name>
    <dbReference type="NCBI Taxonomy" id="2138164"/>
    <lineage>
        <taxon>Bacteria</taxon>
        <taxon>Pseudomonadati</taxon>
        <taxon>Pseudomonadota</taxon>
        <taxon>Gammaproteobacteria</taxon>
        <taxon>Candidatus Kentrum</taxon>
    </lineage>
</organism>
<dbReference type="InterPro" id="IPR041698">
    <property type="entry name" value="Methyltransf_25"/>
</dbReference>
<evidence type="ECO:0000313" key="2">
    <source>
        <dbReference type="EMBL" id="VFK35155.1"/>
    </source>
</evidence>
<accession>A0A450Y0V2</accession>
<proteinExistence type="predicted"/>